<dbReference type="CDD" id="cd00093">
    <property type="entry name" value="HTH_XRE"/>
    <property type="match status" value="1"/>
</dbReference>
<keyword evidence="3" id="KW-1185">Reference proteome</keyword>
<dbReference type="Gene3D" id="1.10.260.40">
    <property type="entry name" value="lambda repressor-like DNA-binding domains"/>
    <property type="match status" value="1"/>
</dbReference>
<dbReference type="Pfam" id="PF12844">
    <property type="entry name" value="HTH_19"/>
    <property type="match status" value="1"/>
</dbReference>
<dbReference type="AlphaFoldDB" id="A0A972FU17"/>
<proteinExistence type="predicted"/>
<feature type="domain" description="HTH cro/C1-type" evidence="1">
    <location>
        <begin position="6"/>
        <end position="56"/>
    </location>
</feature>
<dbReference type="SUPFAM" id="SSF47413">
    <property type="entry name" value="lambda repressor-like DNA-binding domains"/>
    <property type="match status" value="1"/>
</dbReference>
<reference evidence="2" key="1">
    <citation type="submission" date="2020-02" db="EMBL/GenBank/DDBJ databases">
        <title>Flavobacterium sp. genome.</title>
        <authorList>
            <person name="Jung H.S."/>
            <person name="Baek J.H."/>
            <person name="Jeon C.O."/>
        </authorList>
    </citation>
    <scope>NUCLEOTIDE SEQUENCE</scope>
    <source>
        <strain evidence="2">SE-s28</strain>
    </source>
</reference>
<organism evidence="2 3">
    <name type="scientific">Flavobacterium silvaticum</name>
    <dbReference type="NCBI Taxonomy" id="1852020"/>
    <lineage>
        <taxon>Bacteria</taxon>
        <taxon>Pseudomonadati</taxon>
        <taxon>Bacteroidota</taxon>
        <taxon>Flavobacteriia</taxon>
        <taxon>Flavobacteriales</taxon>
        <taxon>Flavobacteriaceae</taxon>
        <taxon>Flavobacterium</taxon>
    </lineage>
</organism>
<evidence type="ECO:0000313" key="3">
    <source>
        <dbReference type="Proteomes" id="UP000712080"/>
    </source>
</evidence>
<dbReference type="InterPro" id="IPR001387">
    <property type="entry name" value="Cro/C1-type_HTH"/>
</dbReference>
<dbReference type="Proteomes" id="UP000712080">
    <property type="component" value="Unassembled WGS sequence"/>
</dbReference>
<sequence length="181" mass="20879">MKTNTEIRDAFGLTQRDMAAITGVSRSQWAMFETGKMLLPSNVTRLYLAQLKQLEQENSDDIDTMKKSMEPKISDYIKKELDESNHQLYMVKRKIDKMESKLKRLKNLAITGQTLRGQVGKGICVDPAAEVVISIADRRSDRNCFMELVKLEILKEKLEYWVGVLEEKLRILKERMEGVHG</sequence>
<protein>
    <submittedName>
        <fullName evidence="2">Helix-turn-helix domain-containing protein</fullName>
    </submittedName>
</protein>
<gene>
    <name evidence="2" type="ORF">G6047_10660</name>
</gene>
<comment type="caution">
    <text evidence="2">The sequence shown here is derived from an EMBL/GenBank/DDBJ whole genome shotgun (WGS) entry which is preliminary data.</text>
</comment>
<dbReference type="InterPro" id="IPR010982">
    <property type="entry name" value="Lambda_DNA-bd_dom_sf"/>
</dbReference>
<accession>A0A972FU17</accession>
<dbReference type="GO" id="GO:0003677">
    <property type="term" value="F:DNA binding"/>
    <property type="evidence" value="ECO:0007669"/>
    <property type="project" value="InterPro"/>
</dbReference>
<dbReference type="EMBL" id="JAAMPU010000106">
    <property type="protein sequence ID" value="NMH28493.1"/>
    <property type="molecule type" value="Genomic_DNA"/>
</dbReference>
<evidence type="ECO:0000313" key="2">
    <source>
        <dbReference type="EMBL" id="NMH28493.1"/>
    </source>
</evidence>
<evidence type="ECO:0000259" key="1">
    <source>
        <dbReference type="Pfam" id="PF12844"/>
    </source>
</evidence>
<dbReference type="RefSeq" id="WP_169527605.1">
    <property type="nucleotide sequence ID" value="NZ_JAAMPU010000106.1"/>
</dbReference>
<name>A0A972FU17_9FLAO</name>